<dbReference type="EMBL" id="LVYU01000102">
    <property type="protein sequence ID" value="KZA99403.1"/>
    <property type="molecule type" value="Genomic_DNA"/>
</dbReference>
<organism evidence="1">
    <name type="scientific">Rhizobium leguminosarum</name>
    <dbReference type="NCBI Taxonomy" id="384"/>
    <lineage>
        <taxon>Bacteria</taxon>
        <taxon>Pseudomonadati</taxon>
        <taxon>Pseudomonadota</taxon>
        <taxon>Alphaproteobacteria</taxon>
        <taxon>Hyphomicrobiales</taxon>
        <taxon>Rhizobiaceae</taxon>
        <taxon>Rhizobium/Agrobacterium group</taxon>
        <taxon>Rhizobium</taxon>
    </lineage>
</organism>
<sequence length="74" mass="8847">MMRRRVAIMDSDPAGKIWSEWYAWHPVSPIDDSVFWLETVYRRESPEGLWQYRSFRPEFERQQALTCIPICPGA</sequence>
<dbReference type="RefSeq" id="WP_062942848.1">
    <property type="nucleotide sequence ID" value="NZ_CP171845.1"/>
</dbReference>
<name>A0A154IFN0_RHILE</name>
<comment type="caution">
    <text evidence="1">The sequence shown here is derived from an EMBL/GenBank/DDBJ whole genome shotgun (WGS) entry which is preliminary data.</text>
</comment>
<proteinExistence type="predicted"/>
<accession>A0A154IFN0</accession>
<reference evidence="1" key="1">
    <citation type="submission" date="2016-03" db="EMBL/GenBank/DDBJ databases">
        <title>Microsymbionts genomes from the relict species Vavilovia formosa.</title>
        <authorList>
            <person name="Chirak E."/>
            <person name="Kimeklis A."/>
            <person name="Kopat V."/>
            <person name="Andronov E."/>
        </authorList>
    </citation>
    <scope>NUCLEOTIDE SEQUENCE [LARGE SCALE GENOMIC DNA]</scope>
    <source>
        <strain evidence="1">Vaf12</strain>
    </source>
</reference>
<dbReference type="AlphaFoldDB" id="A0A154IFN0"/>
<protein>
    <submittedName>
        <fullName evidence="1">Uncharacterized protein</fullName>
    </submittedName>
</protein>
<gene>
    <name evidence="1" type="ORF">A4A59_21780</name>
</gene>
<evidence type="ECO:0000313" key="1">
    <source>
        <dbReference type="EMBL" id="KZA99403.1"/>
    </source>
</evidence>